<accession>A0A3S0A8M4</accession>
<dbReference type="PANTHER" id="PTHR30346">
    <property type="entry name" value="TRANSCRIPTIONAL DUAL REGULATOR HCAR-RELATED"/>
    <property type="match status" value="1"/>
</dbReference>
<dbReference type="InterPro" id="IPR000847">
    <property type="entry name" value="LysR_HTH_N"/>
</dbReference>
<dbReference type="Pfam" id="PF00126">
    <property type="entry name" value="HTH_1"/>
    <property type="match status" value="1"/>
</dbReference>
<evidence type="ECO:0000256" key="1">
    <source>
        <dbReference type="ARBA" id="ARBA00009437"/>
    </source>
</evidence>
<keyword evidence="3" id="KW-0238">DNA-binding</keyword>
<comment type="caution">
    <text evidence="6">The sequence shown here is derived from an EMBL/GenBank/DDBJ whole genome shotgun (WGS) entry which is preliminary data.</text>
</comment>
<feature type="domain" description="HTH lysR-type" evidence="5">
    <location>
        <begin position="3"/>
        <end position="60"/>
    </location>
</feature>
<dbReference type="Gene3D" id="1.10.10.10">
    <property type="entry name" value="Winged helix-like DNA-binding domain superfamily/Winged helix DNA-binding domain"/>
    <property type="match status" value="1"/>
</dbReference>
<keyword evidence="4" id="KW-0804">Transcription</keyword>
<dbReference type="Pfam" id="PF03466">
    <property type="entry name" value="LysR_substrate"/>
    <property type="match status" value="1"/>
</dbReference>
<dbReference type="InterPro" id="IPR036388">
    <property type="entry name" value="WH-like_DNA-bd_sf"/>
</dbReference>
<dbReference type="EMBL" id="RWKW01000025">
    <property type="protein sequence ID" value="RST87164.1"/>
    <property type="molecule type" value="Genomic_DNA"/>
</dbReference>
<evidence type="ECO:0000256" key="3">
    <source>
        <dbReference type="ARBA" id="ARBA00023125"/>
    </source>
</evidence>
<dbReference type="GO" id="GO:0032993">
    <property type="term" value="C:protein-DNA complex"/>
    <property type="evidence" value="ECO:0007669"/>
    <property type="project" value="TreeGrafter"/>
</dbReference>
<sequence length="302" mass="32925">MAFTLRQLQYFVAVAEQGTVSRAAQNLSISQSAVTEAIKELEGDLGVALFDRHPRGLAITHKGHQFLRHATKILADVSDARRTFSGDAATVAGRLQLGVTSLVAGYVLSDLLARYRRAWPAVQVSAIEDNGDYLEHLLVGGELDVAVTVISNLRDRMALQAEILEVSPYRLWLPLGHRLVDAESIALSDLSSEPLIMLTIDEIEESTGKLLAALGTRPHVAFRTRSVEAVRSLVATGAGVALLPDLVYRPWSLEGDRIESRDISGALPVVQVGMVWRRGSVLSQTARDFIALAQGQRMQRGR</sequence>
<dbReference type="GO" id="GO:0003700">
    <property type="term" value="F:DNA-binding transcription factor activity"/>
    <property type="evidence" value="ECO:0007669"/>
    <property type="project" value="InterPro"/>
</dbReference>
<evidence type="ECO:0000256" key="2">
    <source>
        <dbReference type="ARBA" id="ARBA00023015"/>
    </source>
</evidence>
<dbReference type="Gene3D" id="3.40.190.10">
    <property type="entry name" value="Periplasmic binding protein-like II"/>
    <property type="match status" value="2"/>
</dbReference>
<organism evidence="6 7">
    <name type="scientific">Aquibium carbonis</name>
    <dbReference type="NCBI Taxonomy" id="2495581"/>
    <lineage>
        <taxon>Bacteria</taxon>
        <taxon>Pseudomonadati</taxon>
        <taxon>Pseudomonadota</taxon>
        <taxon>Alphaproteobacteria</taxon>
        <taxon>Hyphomicrobiales</taxon>
        <taxon>Phyllobacteriaceae</taxon>
        <taxon>Aquibium</taxon>
    </lineage>
</organism>
<evidence type="ECO:0000259" key="5">
    <source>
        <dbReference type="PROSITE" id="PS50931"/>
    </source>
</evidence>
<name>A0A3S0A8M4_9HYPH</name>
<gene>
    <name evidence="6" type="ORF">EJC49_06890</name>
</gene>
<keyword evidence="2" id="KW-0805">Transcription regulation</keyword>
<dbReference type="AlphaFoldDB" id="A0A3S0A8M4"/>
<dbReference type="SUPFAM" id="SSF46785">
    <property type="entry name" value="Winged helix' DNA-binding domain"/>
    <property type="match status" value="1"/>
</dbReference>
<keyword evidence="7" id="KW-1185">Reference proteome</keyword>
<dbReference type="FunFam" id="1.10.10.10:FF:000001">
    <property type="entry name" value="LysR family transcriptional regulator"/>
    <property type="match status" value="1"/>
</dbReference>
<dbReference type="PROSITE" id="PS50931">
    <property type="entry name" value="HTH_LYSR"/>
    <property type="match status" value="1"/>
</dbReference>
<evidence type="ECO:0000313" key="6">
    <source>
        <dbReference type="EMBL" id="RST87164.1"/>
    </source>
</evidence>
<evidence type="ECO:0000313" key="7">
    <source>
        <dbReference type="Proteomes" id="UP000278398"/>
    </source>
</evidence>
<dbReference type="InterPro" id="IPR036390">
    <property type="entry name" value="WH_DNA-bd_sf"/>
</dbReference>
<dbReference type="PRINTS" id="PR00039">
    <property type="entry name" value="HTHLYSR"/>
</dbReference>
<reference evidence="6 7" key="1">
    <citation type="submission" date="2018-12" db="EMBL/GenBank/DDBJ databases">
        <title>Mesorhizobium carbonis sp. nov., isolated from coal mine water.</title>
        <authorList>
            <person name="Xin W."/>
            <person name="Xu Z."/>
            <person name="Xiang F."/>
            <person name="Zhang J."/>
            <person name="Xi L."/>
            <person name="Liu J."/>
        </authorList>
    </citation>
    <scope>NUCLEOTIDE SEQUENCE [LARGE SCALE GENOMIC DNA]</scope>
    <source>
        <strain evidence="6 7">B2.3</strain>
    </source>
</reference>
<proteinExistence type="inferred from homology"/>
<dbReference type="RefSeq" id="WP_126698725.1">
    <property type="nucleotide sequence ID" value="NZ_RWKW01000025.1"/>
</dbReference>
<dbReference type="SUPFAM" id="SSF53850">
    <property type="entry name" value="Periplasmic binding protein-like II"/>
    <property type="match status" value="1"/>
</dbReference>
<dbReference type="GO" id="GO:0003677">
    <property type="term" value="F:DNA binding"/>
    <property type="evidence" value="ECO:0007669"/>
    <property type="project" value="UniProtKB-KW"/>
</dbReference>
<dbReference type="PANTHER" id="PTHR30346:SF0">
    <property type="entry name" value="HCA OPERON TRANSCRIPTIONAL ACTIVATOR HCAR"/>
    <property type="match status" value="1"/>
</dbReference>
<dbReference type="OrthoDB" id="9815174at2"/>
<comment type="similarity">
    <text evidence="1">Belongs to the LysR transcriptional regulatory family.</text>
</comment>
<dbReference type="CDD" id="cd08412">
    <property type="entry name" value="PBP2_PAO1_like"/>
    <property type="match status" value="1"/>
</dbReference>
<dbReference type="InterPro" id="IPR005119">
    <property type="entry name" value="LysR_subst-bd"/>
</dbReference>
<evidence type="ECO:0000256" key="4">
    <source>
        <dbReference type="ARBA" id="ARBA00023163"/>
    </source>
</evidence>
<protein>
    <submittedName>
        <fullName evidence="6">LysR family transcriptional regulator</fullName>
    </submittedName>
</protein>
<dbReference type="Proteomes" id="UP000278398">
    <property type="component" value="Unassembled WGS sequence"/>
</dbReference>